<evidence type="ECO:0000313" key="8">
    <source>
        <dbReference type="Proteomes" id="UP000182100"/>
    </source>
</evidence>
<dbReference type="InterPro" id="IPR014720">
    <property type="entry name" value="dsRBD_dom"/>
</dbReference>
<organism evidence="7 8">
    <name type="scientific">Streptomyces prasinopilosus</name>
    <dbReference type="NCBI Taxonomy" id="67344"/>
    <lineage>
        <taxon>Bacteria</taxon>
        <taxon>Bacillati</taxon>
        <taxon>Actinomycetota</taxon>
        <taxon>Actinomycetes</taxon>
        <taxon>Kitasatosporales</taxon>
        <taxon>Streptomycetaceae</taxon>
        <taxon>Streptomyces</taxon>
    </lineage>
</organism>
<dbReference type="InterPro" id="IPR022138">
    <property type="entry name" value="DUF3670"/>
</dbReference>
<dbReference type="GO" id="GO:0003723">
    <property type="term" value="F:RNA binding"/>
    <property type="evidence" value="ECO:0007669"/>
    <property type="project" value="UniProtKB-UniRule"/>
</dbReference>
<dbReference type="PANTHER" id="PTHR10799">
    <property type="entry name" value="SNF2/RAD54 HELICASE FAMILY"/>
    <property type="match status" value="1"/>
</dbReference>
<dbReference type="Pfam" id="PF12419">
    <property type="entry name" value="DUF3670"/>
    <property type="match status" value="1"/>
</dbReference>
<dbReference type="InterPro" id="IPR038718">
    <property type="entry name" value="SNF2-like_sf"/>
</dbReference>
<dbReference type="GO" id="GO:0016787">
    <property type="term" value="F:hydrolase activity"/>
    <property type="evidence" value="ECO:0007669"/>
    <property type="project" value="UniProtKB-KW"/>
</dbReference>
<name>A0A1G6JC31_9ACTN</name>
<feature type="region of interest" description="Disordered" evidence="3">
    <location>
        <begin position="468"/>
        <end position="503"/>
    </location>
</feature>
<feature type="domain" description="DRBM" evidence="4">
    <location>
        <begin position="388"/>
        <end position="457"/>
    </location>
</feature>
<dbReference type="InterPro" id="IPR014001">
    <property type="entry name" value="Helicase_ATP-bd"/>
</dbReference>
<keyword evidence="8" id="KW-1185">Reference proteome</keyword>
<dbReference type="SUPFAM" id="SSF52540">
    <property type="entry name" value="P-loop containing nucleoside triphosphate hydrolases"/>
    <property type="match status" value="2"/>
</dbReference>
<dbReference type="Gene3D" id="3.40.50.10810">
    <property type="entry name" value="Tandem AAA-ATPase domain"/>
    <property type="match status" value="1"/>
</dbReference>
<dbReference type="Pfam" id="PF00271">
    <property type="entry name" value="Helicase_C"/>
    <property type="match status" value="1"/>
</dbReference>
<feature type="domain" description="Helicase C-terminal" evidence="6">
    <location>
        <begin position="1298"/>
        <end position="1457"/>
    </location>
</feature>
<keyword evidence="7" id="KW-0347">Helicase</keyword>
<evidence type="ECO:0000256" key="1">
    <source>
        <dbReference type="ARBA" id="ARBA00022801"/>
    </source>
</evidence>
<feature type="region of interest" description="Disordered" evidence="3">
    <location>
        <begin position="850"/>
        <end position="876"/>
    </location>
</feature>
<dbReference type="InterPro" id="IPR000330">
    <property type="entry name" value="SNF2_N"/>
</dbReference>
<keyword evidence="2" id="KW-0694">RNA-binding</keyword>
<dbReference type="InterPro" id="IPR001650">
    <property type="entry name" value="Helicase_C-like"/>
</dbReference>
<accession>A0A1G6JC31</accession>
<proteinExistence type="predicted"/>
<evidence type="ECO:0000313" key="7">
    <source>
        <dbReference type="EMBL" id="SDC16298.1"/>
    </source>
</evidence>
<sequence>MSAIWLTVVAFSLGVIGPGGVPPGRWGVGVGSTAAAGPRVGAVPTGQGTGSPGADPWHEALRGVVGSAVDDPAVAGEAVRRLRAGLLTVRDMRLVLLGAVRLPGWRPVRRAVIDVLADDAEQARHVLVTHTQVEVLPPPRYAEVPPEHGGTGAAFAAVVGPVGEQVTGPARRARTGRGAKDRAALALLAGLAGVEPPDREPDGGGAAGRPVLPGMLTEVFEHRLLRALSAGRGPGPELAEEALRRAGSGRLRHRDLYLLLLAARGEEWTEVRTAALRRAAAMPPAPARLLHWYAAQQGAGDGGGEGHGLFYEEQAADGAGGRHRVRARLRAERTWTGPERAARSRGTAKHYACCALLAELAGLPEPAPQVEDGRAEAVRITVPAQGQDPVKTLNKHYQREAITRPESTLRVLGPRVECTYRCRHRDSDLRVQATAVGPDKNAARGAAALKLLRKLASVDAAEGAGTVGGAAAPGALGDPDVLGSARHGAEGSRSAGAGSVATPVAPSPIRLREAVAAGRAVSFVPARGAGPAAWWVRDGGSRSRVLPGTGRYVPLAEGLPAVHRAGEGADPTALFWQRAVHIALQLVRARLVRPALDERGYAVWRVSPVPVEAEGALTALAAAAPPGAVLPGAVVPGDAPSDPGAAARQALLACCDAVADALVRTPAAVLCGTGPWTASAPGPVAPGARDAVGGWLDDVEDLVDNGPAPRLILRIRPPDDEQAAAGRLTADLHLAPADTASAGPLPDGPDGPGEVAAARVWSGAARVGGEGADTVRPRVRRVLRRAARLHPDLDPLASMAGEGHPRQCVLHSRAIVALLEREAGLAAAGVRVVWPERLRTALSAAAVVGTPDGEEEAGPVRTTGSAGSARSAGPAGERSRFGVTALLDFRWQVALDGSDLSEEEMDALAEAARPLVRIRGEWVLADPVLRRRARHRLLGRLPGTQALTAALSGTVAVDGDTVACRPAGPLADMIGVLRQGEHHPEAVPAPAGLTAALRGYQHRALTWLAHTTRLGFGALLADDMGLGKTLTTLAFALHHQRRGSGPTLVVCPASLVATWCREAARFAPRLPVVAYHGADRTLEAVTATTLVVTTYDLLRRDPGHLAERHWGLVVADEAQHAKNPASTTARRLRALPSTTRLALTGTPVENNLSELWALLDWTNPGLFGPLTAFRSRWANAAEKNPDGVEAAALGRVVAPFLLRRRKTDPGIAPDLPAKIDRPCPVRLTTEQAGLYEAVVRETLRQIRDARGIERNGLVFRLLTALKQITNHPAHYLREQPPAGGESAAFTARSAKTAALVDLLETIRAREEAVLVFTGYVAMGRLLTALLTHLGHDPLFLHGATPLAERTRGVDAFQAGRHPVLVLSLKAAGTGLTLTRAAHVVHYDRSWNAAVEDQATDRAHRIGQHRTVTVHRLITRHTVEDRIDELLTRKRALASAVLTGGDRALTRLTDRELADLVALGEPR</sequence>
<evidence type="ECO:0000256" key="3">
    <source>
        <dbReference type="SAM" id="MobiDB-lite"/>
    </source>
</evidence>
<dbReference type="SUPFAM" id="SSF54768">
    <property type="entry name" value="dsRNA-binding domain-like"/>
    <property type="match status" value="1"/>
</dbReference>
<feature type="domain" description="Helicase ATP-binding" evidence="5">
    <location>
        <begin position="1009"/>
        <end position="1165"/>
    </location>
</feature>
<evidence type="ECO:0000259" key="4">
    <source>
        <dbReference type="PROSITE" id="PS50137"/>
    </source>
</evidence>
<protein>
    <submittedName>
        <fullName evidence="7">Superfamily II DNA or RNA helicase, SNF2 family</fullName>
    </submittedName>
</protein>
<dbReference type="GO" id="GO:0004386">
    <property type="term" value="F:helicase activity"/>
    <property type="evidence" value="ECO:0007669"/>
    <property type="project" value="UniProtKB-KW"/>
</dbReference>
<dbReference type="FunFam" id="3.40.50.10810:FF:000031">
    <property type="entry name" value="Helicase, SNF2/RAD54 family"/>
    <property type="match status" value="1"/>
</dbReference>
<dbReference type="InterPro" id="IPR027417">
    <property type="entry name" value="P-loop_NTPase"/>
</dbReference>
<evidence type="ECO:0000259" key="5">
    <source>
        <dbReference type="PROSITE" id="PS51192"/>
    </source>
</evidence>
<dbReference type="PROSITE" id="PS50137">
    <property type="entry name" value="DS_RBD"/>
    <property type="match status" value="1"/>
</dbReference>
<dbReference type="STRING" id="67344.SAMN05216505_101613"/>
<dbReference type="GO" id="GO:0005524">
    <property type="term" value="F:ATP binding"/>
    <property type="evidence" value="ECO:0007669"/>
    <property type="project" value="InterPro"/>
</dbReference>
<keyword evidence="7" id="KW-0067">ATP-binding</keyword>
<dbReference type="PROSITE" id="PS51194">
    <property type="entry name" value="HELICASE_CTER"/>
    <property type="match status" value="1"/>
</dbReference>
<dbReference type="Pfam" id="PF00176">
    <property type="entry name" value="SNF2-rel_dom"/>
    <property type="match status" value="1"/>
</dbReference>
<dbReference type="CDD" id="cd18793">
    <property type="entry name" value="SF2_C_SNF"/>
    <property type="match status" value="1"/>
</dbReference>
<feature type="compositionally biased region" description="Low complexity" evidence="3">
    <location>
        <begin position="468"/>
        <end position="501"/>
    </location>
</feature>
<dbReference type="EMBL" id="FMZK01000001">
    <property type="protein sequence ID" value="SDC16298.1"/>
    <property type="molecule type" value="Genomic_DNA"/>
</dbReference>
<reference evidence="8" key="1">
    <citation type="submission" date="2016-10" db="EMBL/GenBank/DDBJ databases">
        <authorList>
            <person name="Varghese N."/>
            <person name="Submissions S."/>
        </authorList>
    </citation>
    <scope>NUCLEOTIDE SEQUENCE [LARGE SCALE GENOMIC DNA]</scope>
    <source>
        <strain evidence="8">CGMCC 4.3504</strain>
    </source>
</reference>
<keyword evidence="7" id="KW-0547">Nucleotide-binding</keyword>
<evidence type="ECO:0000259" key="6">
    <source>
        <dbReference type="PROSITE" id="PS51194"/>
    </source>
</evidence>
<evidence type="ECO:0000256" key="2">
    <source>
        <dbReference type="PROSITE-ProRule" id="PRU00266"/>
    </source>
</evidence>
<dbReference type="Gene3D" id="3.40.50.300">
    <property type="entry name" value="P-loop containing nucleotide triphosphate hydrolases"/>
    <property type="match status" value="1"/>
</dbReference>
<dbReference type="SMART" id="SM00487">
    <property type="entry name" value="DEXDc"/>
    <property type="match status" value="1"/>
</dbReference>
<gene>
    <name evidence="7" type="ORF">SAMN05216505_101613</name>
</gene>
<dbReference type="PROSITE" id="PS51192">
    <property type="entry name" value="HELICASE_ATP_BIND_1"/>
    <property type="match status" value="1"/>
</dbReference>
<dbReference type="SMART" id="SM00490">
    <property type="entry name" value="HELICc"/>
    <property type="match status" value="1"/>
</dbReference>
<keyword evidence="1" id="KW-0378">Hydrolase</keyword>
<dbReference type="InterPro" id="IPR049730">
    <property type="entry name" value="SNF2/RAD54-like_C"/>
</dbReference>
<dbReference type="Proteomes" id="UP000182100">
    <property type="component" value="Unassembled WGS sequence"/>
</dbReference>
<feature type="compositionally biased region" description="Low complexity" evidence="3">
    <location>
        <begin position="861"/>
        <end position="876"/>
    </location>
</feature>